<dbReference type="EMBL" id="JASPKY010000593">
    <property type="protein sequence ID" value="KAK9688383.1"/>
    <property type="molecule type" value="Genomic_DNA"/>
</dbReference>
<evidence type="ECO:0000313" key="1">
    <source>
        <dbReference type="EMBL" id="KAK9688383.1"/>
    </source>
</evidence>
<proteinExistence type="predicted"/>
<sequence length="116" mass="13375">MKVPGMLRANRSFPRHERIKDRIAYFFETGEELSGGSRRDNIQLTGDKILPSVAISEEREPNKWLSANINFIRLTFEIFACLSPRTMEILKGSANDLLSRNLWFGFPEMAFNVRVP</sequence>
<comment type="caution">
    <text evidence="1">The sequence shown here is derived from an EMBL/GenBank/DDBJ whole genome shotgun (WGS) entry which is preliminary data.</text>
</comment>
<name>A0AAW1IFI7_POPJA</name>
<keyword evidence="2" id="KW-1185">Reference proteome</keyword>
<reference evidence="1 2" key="1">
    <citation type="journal article" date="2024" name="BMC Genomics">
        <title>De novo assembly and annotation of Popillia japonica's genome with initial clues to its potential as an invasive pest.</title>
        <authorList>
            <person name="Cucini C."/>
            <person name="Boschi S."/>
            <person name="Funari R."/>
            <person name="Cardaioli E."/>
            <person name="Iannotti N."/>
            <person name="Marturano G."/>
            <person name="Paoli F."/>
            <person name="Bruttini M."/>
            <person name="Carapelli A."/>
            <person name="Frati F."/>
            <person name="Nardi F."/>
        </authorList>
    </citation>
    <scope>NUCLEOTIDE SEQUENCE [LARGE SCALE GENOMIC DNA]</scope>
    <source>
        <strain evidence="1">DMR45628</strain>
    </source>
</reference>
<dbReference type="AlphaFoldDB" id="A0AAW1IFI7"/>
<gene>
    <name evidence="1" type="ORF">QE152_g35584</name>
</gene>
<organism evidence="1 2">
    <name type="scientific">Popillia japonica</name>
    <name type="common">Japanese beetle</name>
    <dbReference type="NCBI Taxonomy" id="7064"/>
    <lineage>
        <taxon>Eukaryota</taxon>
        <taxon>Metazoa</taxon>
        <taxon>Ecdysozoa</taxon>
        <taxon>Arthropoda</taxon>
        <taxon>Hexapoda</taxon>
        <taxon>Insecta</taxon>
        <taxon>Pterygota</taxon>
        <taxon>Neoptera</taxon>
        <taxon>Endopterygota</taxon>
        <taxon>Coleoptera</taxon>
        <taxon>Polyphaga</taxon>
        <taxon>Scarabaeiformia</taxon>
        <taxon>Scarabaeidae</taxon>
        <taxon>Rutelinae</taxon>
        <taxon>Popillia</taxon>
    </lineage>
</organism>
<protein>
    <submittedName>
        <fullName evidence="1">Uncharacterized protein</fullName>
    </submittedName>
</protein>
<accession>A0AAW1IFI7</accession>
<dbReference type="Proteomes" id="UP001458880">
    <property type="component" value="Unassembled WGS sequence"/>
</dbReference>
<evidence type="ECO:0000313" key="2">
    <source>
        <dbReference type="Proteomes" id="UP001458880"/>
    </source>
</evidence>